<dbReference type="Pfam" id="PF14542">
    <property type="entry name" value="Acetyltransf_CG"/>
    <property type="match status" value="1"/>
</dbReference>
<dbReference type="EMBL" id="BMDW01000006">
    <property type="protein sequence ID" value="GGA43753.1"/>
    <property type="molecule type" value="Genomic_DNA"/>
</dbReference>
<protein>
    <submittedName>
        <fullName evidence="2">N-acetyltransferase</fullName>
    </submittedName>
</protein>
<dbReference type="InterPro" id="IPR016181">
    <property type="entry name" value="Acyl_CoA_acyltransferase"/>
</dbReference>
<dbReference type="InterPro" id="IPR031165">
    <property type="entry name" value="GNAT_YJDJ"/>
</dbReference>
<evidence type="ECO:0000313" key="3">
    <source>
        <dbReference type="Proteomes" id="UP000618591"/>
    </source>
</evidence>
<evidence type="ECO:0000313" key="2">
    <source>
        <dbReference type="EMBL" id="GGA43753.1"/>
    </source>
</evidence>
<evidence type="ECO:0000259" key="1">
    <source>
        <dbReference type="PROSITE" id="PS51729"/>
    </source>
</evidence>
<reference evidence="3" key="1">
    <citation type="journal article" date="2019" name="Int. J. Syst. Evol. Microbiol.">
        <title>The Global Catalogue of Microorganisms (GCM) 10K type strain sequencing project: providing services to taxonomists for standard genome sequencing and annotation.</title>
        <authorList>
            <consortium name="The Broad Institute Genomics Platform"/>
            <consortium name="The Broad Institute Genome Sequencing Center for Infectious Disease"/>
            <person name="Wu L."/>
            <person name="Ma J."/>
        </authorList>
    </citation>
    <scope>NUCLEOTIDE SEQUENCE [LARGE SCALE GENOMIC DNA]</scope>
    <source>
        <strain evidence="3">CGMCC 1.10106</strain>
    </source>
</reference>
<gene>
    <name evidence="2" type="ORF">GCM10011395_12440</name>
</gene>
<dbReference type="PANTHER" id="PTHR31435:SF10">
    <property type="entry name" value="BSR4717 PROTEIN"/>
    <property type="match status" value="1"/>
</dbReference>
<organism evidence="2 3">
    <name type="scientific">Sphingomonas psychrolutea</name>
    <dbReference type="NCBI Taxonomy" id="1259676"/>
    <lineage>
        <taxon>Bacteria</taxon>
        <taxon>Pseudomonadati</taxon>
        <taxon>Pseudomonadota</taxon>
        <taxon>Alphaproteobacteria</taxon>
        <taxon>Sphingomonadales</taxon>
        <taxon>Sphingomonadaceae</taxon>
        <taxon>Sphingomonas</taxon>
    </lineage>
</organism>
<feature type="domain" description="N-acetyltransferase" evidence="1">
    <location>
        <begin position="10"/>
        <end position="95"/>
    </location>
</feature>
<dbReference type="InterPro" id="IPR045057">
    <property type="entry name" value="Gcn5-rel_NAT"/>
</dbReference>
<proteinExistence type="predicted"/>
<accession>A0ABQ1GH35</accession>
<dbReference type="Gene3D" id="3.40.630.30">
    <property type="match status" value="1"/>
</dbReference>
<dbReference type="PROSITE" id="PS51729">
    <property type="entry name" value="GNAT_YJDJ"/>
    <property type="match status" value="1"/>
</dbReference>
<name>A0ABQ1GH35_9SPHN</name>
<keyword evidence="3" id="KW-1185">Reference proteome</keyword>
<comment type="caution">
    <text evidence="2">The sequence shown here is derived from an EMBL/GenBank/DDBJ whole genome shotgun (WGS) entry which is preliminary data.</text>
</comment>
<dbReference type="Proteomes" id="UP000618591">
    <property type="component" value="Unassembled WGS sequence"/>
</dbReference>
<dbReference type="SUPFAM" id="SSF55729">
    <property type="entry name" value="Acyl-CoA N-acyltransferases (Nat)"/>
    <property type="match status" value="1"/>
</dbReference>
<sequence>MQAQPMERVTHNKAEAEFELAIGRHRAVAAYQMEGNTIVFTHTIVPEATAARGVGAKLVRAALDSARDRGLKVIPQCPFVAAFIAKHPEYRALLR</sequence>
<dbReference type="PANTHER" id="PTHR31435">
    <property type="entry name" value="PROTEIN NATD1"/>
    <property type="match status" value="1"/>
</dbReference>